<dbReference type="PANTHER" id="PTHR43507:SF21">
    <property type="entry name" value="NAD(P)H-QUINONE OXIDOREDUCTASE CHAIN 4, CHLOROPLASTIC"/>
    <property type="match status" value="1"/>
</dbReference>
<dbReference type="GO" id="GO:0042773">
    <property type="term" value="P:ATP synthesis coupled electron transport"/>
    <property type="evidence" value="ECO:0007669"/>
    <property type="project" value="InterPro"/>
</dbReference>
<keyword evidence="6 14" id="KW-0618">Plastoquinone</keyword>
<protein>
    <recommendedName>
        <fullName evidence="14">NAD(P)H-quinone oxidoreductase chain 4</fullName>
        <ecNumber evidence="14">7.1.1.-</ecNumber>
    </recommendedName>
    <alternativeName>
        <fullName evidence="14">NAD(P)H dehydrogenase I, chain 4</fullName>
    </alternativeName>
    <alternativeName>
        <fullName evidence="14">NDH-1, chain 4</fullName>
    </alternativeName>
</protein>
<feature type="transmembrane region" description="Helical" evidence="14">
    <location>
        <begin position="276"/>
        <end position="295"/>
    </location>
</feature>
<evidence type="ECO:0000256" key="2">
    <source>
        <dbReference type="ARBA" id="ARBA00009025"/>
    </source>
</evidence>
<evidence type="ECO:0000256" key="4">
    <source>
        <dbReference type="ARBA" id="ARBA00022719"/>
    </source>
</evidence>
<feature type="transmembrane region" description="Helical" evidence="14">
    <location>
        <begin position="244"/>
        <end position="264"/>
    </location>
</feature>
<keyword evidence="4 14" id="KW-0874">Quinone</keyword>
<feature type="transmembrane region" description="Helical" evidence="14">
    <location>
        <begin position="114"/>
        <end position="132"/>
    </location>
</feature>
<comment type="catalytic activity">
    <reaction evidence="13 14">
        <text>a plastoquinone + NADH + (n+1) H(+)(in) = a plastoquinol + NAD(+) + n H(+)(out)</text>
        <dbReference type="Rhea" id="RHEA:42608"/>
        <dbReference type="Rhea" id="RHEA-COMP:9561"/>
        <dbReference type="Rhea" id="RHEA-COMP:9562"/>
        <dbReference type="ChEBI" id="CHEBI:15378"/>
        <dbReference type="ChEBI" id="CHEBI:17757"/>
        <dbReference type="ChEBI" id="CHEBI:57540"/>
        <dbReference type="ChEBI" id="CHEBI:57945"/>
        <dbReference type="ChEBI" id="CHEBI:62192"/>
    </reaction>
</comment>
<dbReference type="GO" id="GO:0016655">
    <property type="term" value="F:oxidoreductase activity, acting on NAD(P)H, quinone or similar compound as acceptor"/>
    <property type="evidence" value="ECO:0007669"/>
    <property type="project" value="UniProtKB-UniRule"/>
</dbReference>
<feature type="transmembrane region" description="Helical" evidence="14">
    <location>
        <begin position="6"/>
        <end position="27"/>
    </location>
</feature>
<evidence type="ECO:0000256" key="8">
    <source>
        <dbReference type="ARBA" id="ARBA00022989"/>
    </source>
</evidence>
<dbReference type="GO" id="GO:0048039">
    <property type="term" value="F:ubiquinone binding"/>
    <property type="evidence" value="ECO:0007669"/>
    <property type="project" value="TreeGrafter"/>
</dbReference>
<evidence type="ECO:0000256" key="1">
    <source>
        <dbReference type="ARBA" id="ARBA00004127"/>
    </source>
</evidence>
<evidence type="ECO:0000256" key="14">
    <source>
        <dbReference type="HAMAP-Rule" id="MF_00491"/>
    </source>
</evidence>
<feature type="transmembrane region" description="Helical" evidence="14">
    <location>
        <begin position="337"/>
        <end position="355"/>
    </location>
</feature>
<evidence type="ECO:0000256" key="6">
    <source>
        <dbReference type="ARBA" id="ARBA00022957"/>
    </source>
</evidence>
<keyword evidence="8 14" id="KW-1133">Transmembrane helix</keyword>
<dbReference type="AlphaFoldDB" id="A0A7C3VEZ4"/>
<keyword evidence="9 14" id="KW-0520">NAD</keyword>
<comment type="caution">
    <text evidence="17">The sequence shown here is derived from an EMBL/GenBank/DDBJ whole genome shotgun (WGS) entry which is preliminary data.</text>
</comment>
<feature type="transmembrane region" description="Helical" evidence="14">
    <location>
        <begin position="34"/>
        <end position="54"/>
    </location>
</feature>
<evidence type="ECO:0000256" key="3">
    <source>
        <dbReference type="ARBA" id="ARBA00022692"/>
    </source>
</evidence>
<dbReference type="GO" id="GO:0008137">
    <property type="term" value="F:NADH dehydrogenase (ubiquinone) activity"/>
    <property type="evidence" value="ECO:0007669"/>
    <property type="project" value="InterPro"/>
</dbReference>
<dbReference type="InterPro" id="IPR022997">
    <property type="entry name" value="NADH_Q_OxRdtase_chain4"/>
</dbReference>
<reference evidence="17" key="1">
    <citation type="journal article" date="2020" name="mSystems">
        <title>Genome- and Community-Level Interaction Insights into Carbon Utilization and Element Cycling Functions of Hydrothermarchaeota in Hydrothermal Sediment.</title>
        <authorList>
            <person name="Zhou Z."/>
            <person name="Liu Y."/>
            <person name="Xu W."/>
            <person name="Pan J."/>
            <person name="Luo Z.H."/>
            <person name="Li M."/>
        </authorList>
    </citation>
    <scope>NUCLEOTIDE SEQUENCE [LARGE SCALE GENOMIC DNA]</scope>
    <source>
        <strain evidence="17">SpSt-374</strain>
    </source>
</reference>
<evidence type="ECO:0000256" key="10">
    <source>
        <dbReference type="ARBA" id="ARBA00023136"/>
    </source>
</evidence>
<dbReference type="EC" id="7.1.1.-" evidence="14"/>
<comment type="similarity">
    <text evidence="2 14">Belongs to the complex I subunit 4 family.</text>
</comment>
<feature type="transmembrane region" description="Helical" evidence="14">
    <location>
        <begin position="87"/>
        <end position="107"/>
    </location>
</feature>
<evidence type="ECO:0000313" key="17">
    <source>
        <dbReference type="EMBL" id="HGF99813.1"/>
    </source>
</evidence>
<feature type="transmembrane region" description="Helical" evidence="14">
    <location>
        <begin position="496"/>
        <end position="515"/>
    </location>
</feature>
<dbReference type="NCBIfam" id="TIGR01972">
    <property type="entry name" value="NDH_I_M"/>
    <property type="match status" value="1"/>
</dbReference>
<comment type="catalytic activity">
    <reaction evidence="12 14">
        <text>a plastoquinone + NADPH + (n+1) H(+)(in) = a plastoquinol + NADP(+) + n H(+)(out)</text>
        <dbReference type="Rhea" id="RHEA:42612"/>
        <dbReference type="Rhea" id="RHEA-COMP:9561"/>
        <dbReference type="Rhea" id="RHEA-COMP:9562"/>
        <dbReference type="ChEBI" id="CHEBI:15378"/>
        <dbReference type="ChEBI" id="CHEBI:17757"/>
        <dbReference type="ChEBI" id="CHEBI:57783"/>
        <dbReference type="ChEBI" id="CHEBI:58349"/>
        <dbReference type="ChEBI" id="CHEBI:62192"/>
    </reaction>
</comment>
<dbReference type="InterPro" id="IPR010227">
    <property type="entry name" value="NADH_Q_OxRdtase_chainM/4"/>
</dbReference>
<evidence type="ECO:0000256" key="7">
    <source>
        <dbReference type="ARBA" id="ARBA00022967"/>
    </source>
</evidence>
<dbReference type="EMBL" id="DSPX01000039">
    <property type="protein sequence ID" value="HGF99813.1"/>
    <property type="molecule type" value="Genomic_DNA"/>
</dbReference>
<dbReference type="HAMAP" id="MF_00491">
    <property type="entry name" value="NDH1_NuoM"/>
    <property type="match status" value="1"/>
</dbReference>
<feature type="transmembrane region" description="Helical" evidence="14">
    <location>
        <begin position="213"/>
        <end position="232"/>
    </location>
</feature>
<evidence type="ECO:0000256" key="13">
    <source>
        <dbReference type="ARBA" id="ARBA00048026"/>
    </source>
</evidence>
<keyword evidence="3 14" id="KW-0812">Transmembrane</keyword>
<sequence>MLTDSFPWLTTTFALPFLAAFLVPVIPDRDGKTLRWYALSVAIADLVLICVLFWQKYDPQLATFQITEKFTWIPQIGVSWAVSVDGMSVPLVLLAAFVTTLSLLSAWQVDRKPRMFYFLMLILYAAQIGVFISQDLLLFFIMWELELVPVYLLVCIWGGPQRQYAATKFLFYTAASSIFILVAAFALAFAGPGPITFDIAELGLKNFPLALELPLYAGLLFAFGVKLAILPFHTWLPDAHGEASAPVSMILAGVLLKMGAYGIMRLNMGLLPDAHIYFAPVLVTLGVINIVYGALASFAQSNMKRRLAYSSVSHMGFVLIGIASFTDIGINGAMLQMISHGLIASVLFFLTGVTYDRTHTMTMKDMGSIGMFMPKVFALYTAGVMASIALPGMSGFASEVTVFIGIATSEFYSAAFRFVIVFLGAVGVILTPIYLLSMVREVFYGSFYGSKEVPVCDITDPELREDFIINQAAVCFGTNCILPGEAAFIDARPREIAIALSFLVLIIGLGCYPKIAMQTYDTTTVAINQEVIDAYGQVRPTSTVGMKPLSPRPFAKAIRLAESDI</sequence>
<feature type="transmembrane region" description="Helical" evidence="14">
    <location>
        <begin position="376"/>
        <end position="394"/>
    </location>
</feature>
<evidence type="ECO:0000256" key="12">
    <source>
        <dbReference type="ARBA" id="ARBA00047726"/>
    </source>
</evidence>
<feature type="transmembrane region" description="Helical" evidence="14">
    <location>
        <begin position="169"/>
        <end position="193"/>
    </location>
</feature>
<keyword evidence="14" id="KW-0793">Thylakoid</keyword>
<dbReference type="GO" id="GO:0003954">
    <property type="term" value="F:NADH dehydrogenase activity"/>
    <property type="evidence" value="ECO:0007669"/>
    <property type="project" value="TreeGrafter"/>
</dbReference>
<evidence type="ECO:0000256" key="11">
    <source>
        <dbReference type="ARBA" id="ARBA00025624"/>
    </source>
</evidence>
<dbReference type="GO" id="GO:0015990">
    <property type="term" value="P:electron transport coupled proton transport"/>
    <property type="evidence" value="ECO:0007669"/>
    <property type="project" value="TreeGrafter"/>
</dbReference>
<dbReference type="PANTHER" id="PTHR43507">
    <property type="entry name" value="NADH-UBIQUINONE OXIDOREDUCTASE CHAIN 4"/>
    <property type="match status" value="1"/>
</dbReference>
<gene>
    <name evidence="14" type="primary">ndhD</name>
    <name evidence="17" type="ORF">ENR15_03865</name>
</gene>
<feature type="domain" description="NADH:quinone oxidoreductase/Mrp antiporter transmembrane" evidence="16">
    <location>
        <begin position="133"/>
        <end position="417"/>
    </location>
</feature>
<dbReference type="NCBIfam" id="NF009212">
    <property type="entry name" value="PRK12561.1"/>
    <property type="match status" value="1"/>
</dbReference>
<dbReference type="GO" id="GO:0012505">
    <property type="term" value="C:endomembrane system"/>
    <property type="evidence" value="ECO:0007669"/>
    <property type="project" value="UniProtKB-SubCell"/>
</dbReference>
<evidence type="ECO:0000256" key="9">
    <source>
        <dbReference type="ARBA" id="ARBA00023027"/>
    </source>
</evidence>
<keyword evidence="10 14" id="KW-0472">Membrane</keyword>
<name>A0A7C3VEZ4_9CYAN</name>
<organism evidence="17">
    <name type="scientific">Planktothricoides sp. SpSt-374</name>
    <dbReference type="NCBI Taxonomy" id="2282167"/>
    <lineage>
        <taxon>Bacteria</taxon>
        <taxon>Bacillati</taxon>
        <taxon>Cyanobacteriota</taxon>
        <taxon>Cyanophyceae</taxon>
        <taxon>Oscillatoriophycideae</taxon>
        <taxon>Oscillatoriales</taxon>
        <taxon>Oscillatoriaceae</taxon>
        <taxon>Planktothricoides</taxon>
    </lineage>
</organism>
<dbReference type="Pfam" id="PF00361">
    <property type="entry name" value="Proton_antipo_M"/>
    <property type="match status" value="1"/>
</dbReference>
<evidence type="ECO:0000256" key="5">
    <source>
        <dbReference type="ARBA" id="ARBA00022857"/>
    </source>
</evidence>
<keyword evidence="5 14" id="KW-0521">NADP</keyword>
<dbReference type="InterPro" id="IPR003918">
    <property type="entry name" value="NADH_UbQ_OxRdtase"/>
</dbReference>
<evidence type="ECO:0000256" key="15">
    <source>
        <dbReference type="RuleBase" id="RU000320"/>
    </source>
</evidence>
<keyword evidence="7 14" id="KW-1278">Translocase</keyword>
<feature type="transmembrane region" description="Helical" evidence="14">
    <location>
        <begin position="414"/>
        <end position="436"/>
    </location>
</feature>
<feature type="transmembrane region" description="Helical" evidence="14">
    <location>
        <begin position="138"/>
        <end position="157"/>
    </location>
</feature>
<dbReference type="PRINTS" id="PR01437">
    <property type="entry name" value="NUOXDRDTASE4"/>
</dbReference>
<dbReference type="InterPro" id="IPR001750">
    <property type="entry name" value="ND/Mrp_TM"/>
</dbReference>
<comment type="function">
    <text evidence="11 14">NDH-1 shuttles electrons from NAD(P)H, via FMN and iron-sulfur (Fe-S) centers, to quinones in the respiratory chain. The immediate electron acceptor for the enzyme in this species is believed to be plastoquinone. Couples the redox reaction to proton translocation (for every two electrons transferred, four hydrogen ions are translocated across the cytoplasmic membrane), and thus conserves the redox energy in a proton gradient.</text>
</comment>
<feature type="transmembrane region" description="Helical" evidence="14">
    <location>
        <begin position="307"/>
        <end position="325"/>
    </location>
</feature>
<comment type="subcellular location">
    <subcellularLocation>
        <location evidence="14">Cellular thylakoid membrane</location>
        <topology evidence="14">Multi-pass membrane protein</topology>
    </subcellularLocation>
    <subcellularLocation>
        <location evidence="1">Endomembrane system</location>
        <topology evidence="1">Multi-pass membrane protein</topology>
    </subcellularLocation>
    <subcellularLocation>
        <location evidence="15">Membrane</location>
        <topology evidence="15">Multi-pass membrane protein</topology>
    </subcellularLocation>
</comment>
<proteinExistence type="inferred from homology"/>
<dbReference type="GO" id="GO:0031676">
    <property type="term" value="C:plasma membrane-derived thylakoid membrane"/>
    <property type="evidence" value="ECO:0007669"/>
    <property type="project" value="UniProtKB-SubCell"/>
</dbReference>
<evidence type="ECO:0000259" key="16">
    <source>
        <dbReference type="Pfam" id="PF00361"/>
    </source>
</evidence>
<accession>A0A7C3VEZ4</accession>